<evidence type="ECO:0000259" key="11">
    <source>
        <dbReference type="PROSITE" id="PS51387"/>
    </source>
</evidence>
<comment type="catalytic activity">
    <reaction evidence="9">
        <text>D-arabinono-1,4-lactone + O2 = dehydro-D-arabinono-1,4-lactone + H2O2 + H(+)</text>
        <dbReference type="Rhea" id="RHEA:23756"/>
        <dbReference type="ChEBI" id="CHEBI:15378"/>
        <dbReference type="ChEBI" id="CHEBI:15379"/>
        <dbReference type="ChEBI" id="CHEBI:16240"/>
        <dbReference type="ChEBI" id="CHEBI:16292"/>
        <dbReference type="ChEBI" id="CHEBI:58277"/>
        <dbReference type="EC" id="1.1.3.37"/>
    </reaction>
</comment>
<proteinExistence type="inferred from homology"/>
<accession>A0A9P4MNQ5</accession>
<feature type="region of interest" description="Disordered" evidence="10">
    <location>
        <begin position="535"/>
        <end position="555"/>
    </location>
</feature>
<evidence type="ECO:0000256" key="8">
    <source>
        <dbReference type="ARBA" id="ARBA00033418"/>
    </source>
</evidence>
<comment type="caution">
    <text evidence="12">The sequence shown here is derived from an EMBL/GenBank/DDBJ whole genome shotgun (WGS) entry which is preliminary data.</text>
</comment>
<dbReference type="Proteomes" id="UP000799439">
    <property type="component" value="Unassembled WGS sequence"/>
</dbReference>
<gene>
    <name evidence="12" type="ORF">K461DRAFT_252464</name>
</gene>
<dbReference type="PANTHER" id="PTHR43762">
    <property type="entry name" value="L-GULONOLACTONE OXIDASE"/>
    <property type="match status" value="1"/>
</dbReference>
<evidence type="ECO:0000256" key="3">
    <source>
        <dbReference type="ARBA" id="ARBA00005466"/>
    </source>
</evidence>
<dbReference type="AlphaFoldDB" id="A0A9P4MNQ5"/>
<dbReference type="InterPro" id="IPR016169">
    <property type="entry name" value="FAD-bd_PCMH_sub2"/>
</dbReference>
<comment type="subcellular location">
    <subcellularLocation>
        <location evidence="9">Mitochondrion membrane</location>
    </subcellularLocation>
</comment>
<dbReference type="GO" id="GO:0031966">
    <property type="term" value="C:mitochondrial membrane"/>
    <property type="evidence" value="ECO:0007669"/>
    <property type="project" value="UniProtKB-SubCell"/>
</dbReference>
<evidence type="ECO:0000256" key="2">
    <source>
        <dbReference type="ARBA" id="ARBA00005083"/>
    </source>
</evidence>
<evidence type="ECO:0000256" key="1">
    <source>
        <dbReference type="ARBA" id="ARBA00001974"/>
    </source>
</evidence>
<dbReference type="InterPro" id="IPR016167">
    <property type="entry name" value="FAD-bd_PCMH_sub1"/>
</dbReference>
<comment type="pathway">
    <text evidence="2 9">Cofactor biosynthesis; D-erythroascorbate biosynthesis; dehydro-D-arabinono-1,4-lactone from D-arabinose: step 2/2.</text>
</comment>
<feature type="domain" description="FAD-binding PCMH-type" evidence="11">
    <location>
        <begin position="33"/>
        <end position="203"/>
    </location>
</feature>
<evidence type="ECO:0000313" key="12">
    <source>
        <dbReference type="EMBL" id="KAF2156449.1"/>
    </source>
</evidence>
<evidence type="ECO:0000256" key="6">
    <source>
        <dbReference type="ARBA" id="ARBA00022827"/>
    </source>
</evidence>
<dbReference type="Gene3D" id="3.30.43.10">
    <property type="entry name" value="Uridine Diphospho-n-acetylenolpyruvylglucosamine Reductase, domain 2"/>
    <property type="match status" value="1"/>
</dbReference>
<comment type="cofactor">
    <cofactor evidence="1 9">
        <name>FAD</name>
        <dbReference type="ChEBI" id="CHEBI:57692"/>
    </cofactor>
</comment>
<dbReference type="OrthoDB" id="610608at2759"/>
<sequence>MHPVIEAELAELDVGIPFRAQTDHLHNTWARTFHCRPELYIKPQTIEEVQKIVRLARRCQRRIVIVGCGHSPSDLTLTSSWVVNLDDLCEVVSLDKEAQRITVQAGIRLKLLNKVANSNGLTIPNLGSIDEQSLAGAIATGTHGSTLRHGTISEKVSSLRIVLSDGSVKQCSPSENEELFRASLVSLGALGIVVEIEYQLYSATNIEWTQTLVPLQQVLDSWSTSLWTQEEFVRVWWLPYLRRAVVWSASKTDLPPRAPETSWYGGSVGFHTYHILLRLSNMIPRILPWIEWFVFGMQYSFKPGTSTSAVESMQHGLLMNCLYSQFVNEWAVPLSKGPEIIARLDAWLNREPFSRHRIPFDSKDLYVHAPIEVRVSDTRHGVTRPYLDMSHSTEPTLYLNATLYRPYLLDPPCKDRYYAAFEWLMREYNGRPHWAKNFTDESGREYLATSYGADLDRWLSIRDEADPDGIFLGAWHRRNILPSDKPTYRCEEHEVQRTLAADGGRSWIGEIRGSLSGRDLATDDEKAGEEKVQLQGRNRGQEKAGLTGTRVFDKM</sequence>
<dbReference type="GO" id="GO:0003885">
    <property type="term" value="F:D-arabinono-1,4-lactone oxidase activity"/>
    <property type="evidence" value="ECO:0007669"/>
    <property type="project" value="UniProtKB-UniRule"/>
</dbReference>
<dbReference type="Gene3D" id="3.30.465.10">
    <property type="match status" value="1"/>
</dbReference>
<dbReference type="InterPro" id="IPR016166">
    <property type="entry name" value="FAD-bd_PCMH"/>
</dbReference>
<dbReference type="Pfam" id="PF01565">
    <property type="entry name" value="FAD_binding_4"/>
    <property type="match status" value="1"/>
</dbReference>
<reference evidence="12" key="1">
    <citation type="journal article" date="2020" name="Stud. Mycol.">
        <title>101 Dothideomycetes genomes: a test case for predicting lifestyles and emergence of pathogens.</title>
        <authorList>
            <person name="Haridas S."/>
            <person name="Albert R."/>
            <person name="Binder M."/>
            <person name="Bloem J."/>
            <person name="Labutti K."/>
            <person name="Salamov A."/>
            <person name="Andreopoulos B."/>
            <person name="Baker S."/>
            <person name="Barry K."/>
            <person name="Bills G."/>
            <person name="Bluhm B."/>
            <person name="Cannon C."/>
            <person name="Castanera R."/>
            <person name="Culley D."/>
            <person name="Daum C."/>
            <person name="Ezra D."/>
            <person name="Gonzalez J."/>
            <person name="Henrissat B."/>
            <person name="Kuo A."/>
            <person name="Liang C."/>
            <person name="Lipzen A."/>
            <person name="Lutzoni F."/>
            <person name="Magnuson J."/>
            <person name="Mondo S."/>
            <person name="Nolan M."/>
            <person name="Ohm R."/>
            <person name="Pangilinan J."/>
            <person name="Park H.-J."/>
            <person name="Ramirez L."/>
            <person name="Alfaro M."/>
            <person name="Sun H."/>
            <person name="Tritt A."/>
            <person name="Yoshinaga Y."/>
            <person name="Zwiers L.-H."/>
            <person name="Turgeon B."/>
            <person name="Goodwin S."/>
            <person name="Spatafora J."/>
            <person name="Crous P."/>
            <person name="Grigoriev I."/>
        </authorList>
    </citation>
    <scope>NUCLEOTIDE SEQUENCE</scope>
    <source>
        <strain evidence="12">CBS 260.36</strain>
    </source>
</reference>
<dbReference type="Gene3D" id="3.30.70.2520">
    <property type="match status" value="1"/>
</dbReference>
<dbReference type="InterPro" id="IPR006093">
    <property type="entry name" value="Oxy_OxRdtase_FAD_BS"/>
</dbReference>
<dbReference type="PROSITE" id="PS00862">
    <property type="entry name" value="OX2_COVAL_FAD"/>
    <property type="match status" value="1"/>
</dbReference>
<dbReference type="InterPro" id="IPR030654">
    <property type="entry name" value="Sugar_lactone_oxidase"/>
</dbReference>
<evidence type="ECO:0000256" key="9">
    <source>
        <dbReference type="RuleBase" id="RU367158"/>
    </source>
</evidence>
<keyword evidence="13" id="KW-1185">Reference proteome</keyword>
<keyword evidence="9" id="KW-0496">Mitochondrion</keyword>
<dbReference type="EC" id="1.1.3.37" evidence="4 9"/>
<protein>
    <recommendedName>
        <fullName evidence="4 9">D-arabinono-1,4-lactone oxidase</fullName>
        <shortName evidence="9">ALO</shortName>
        <ecNumber evidence="4 9">1.1.3.37</ecNumber>
    </recommendedName>
    <alternativeName>
        <fullName evidence="8 9">L-galactono-gamma-lactone oxidase</fullName>
    </alternativeName>
</protein>
<dbReference type="PIRSF" id="PIRSF000136">
    <property type="entry name" value="LGO_GLO"/>
    <property type="match status" value="1"/>
</dbReference>
<keyword evidence="7 9" id="KW-0560">Oxidoreductase</keyword>
<dbReference type="InterPro" id="IPR036318">
    <property type="entry name" value="FAD-bd_PCMH-like_sf"/>
</dbReference>
<evidence type="ECO:0000256" key="4">
    <source>
        <dbReference type="ARBA" id="ARBA00013136"/>
    </source>
</evidence>
<evidence type="ECO:0000313" key="13">
    <source>
        <dbReference type="Proteomes" id="UP000799439"/>
    </source>
</evidence>
<dbReference type="SUPFAM" id="SSF56176">
    <property type="entry name" value="FAD-binding/transporter-associated domain-like"/>
    <property type="match status" value="1"/>
</dbReference>
<keyword evidence="6 9" id="KW-0274">FAD</keyword>
<evidence type="ECO:0000256" key="7">
    <source>
        <dbReference type="ARBA" id="ARBA00023002"/>
    </source>
</evidence>
<organism evidence="12 13">
    <name type="scientific">Myriangium duriaei CBS 260.36</name>
    <dbReference type="NCBI Taxonomy" id="1168546"/>
    <lineage>
        <taxon>Eukaryota</taxon>
        <taxon>Fungi</taxon>
        <taxon>Dikarya</taxon>
        <taxon>Ascomycota</taxon>
        <taxon>Pezizomycotina</taxon>
        <taxon>Dothideomycetes</taxon>
        <taxon>Dothideomycetidae</taxon>
        <taxon>Myriangiales</taxon>
        <taxon>Myriangiaceae</taxon>
        <taxon>Myriangium</taxon>
    </lineage>
</organism>
<evidence type="ECO:0000256" key="5">
    <source>
        <dbReference type="ARBA" id="ARBA00022630"/>
    </source>
</evidence>
<name>A0A9P4MNQ5_9PEZI</name>
<dbReference type="PANTHER" id="PTHR43762:SF1">
    <property type="entry name" value="D-ARABINONO-1,4-LACTONE OXIDASE"/>
    <property type="match status" value="1"/>
</dbReference>
<dbReference type="EMBL" id="ML996082">
    <property type="protein sequence ID" value="KAF2156449.1"/>
    <property type="molecule type" value="Genomic_DNA"/>
</dbReference>
<keyword evidence="5 9" id="KW-0285">Flavoprotein</keyword>
<dbReference type="PROSITE" id="PS51387">
    <property type="entry name" value="FAD_PCMH"/>
    <property type="match status" value="1"/>
</dbReference>
<dbReference type="Pfam" id="PF04030">
    <property type="entry name" value="ALO"/>
    <property type="match status" value="1"/>
</dbReference>
<dbReference type="NCBIfam" id="TIGR01678">
    <property type="entry name" value="FAD_lactone_ox"/>
    <property type="match status" value="1"/>
</dbReference>
<dbReference type="InterPro" id="IPR006094">
    <property type="entry name" value="Oxid_FAD_bind_N"/>
</dbReference>
<evidence type="ECO:0000256" key="10">
    <source>
        <dbReference type="SAM" id="MobiDB-lite"/>
    </source>
</evidence>
<comment type="similarity">
    <text evidence="3 9">Belongs to the oxygen-dependent FAD-linked oxidoreductase family.</text>
</comment>
<dbReference type="GO" id="GO:0071949">
    <property type="term" value="F:FAD binding"/>
    <property type="evidence" value="ECO:0007669"/>
    <property type="project" value="UniProtKB-UniRule"/>
</dbReference>
<dbReference type="InterPro" id="IPR007173">
    <property type="entry name" value="ALO_C"/>
</dbReference>
<dbReference type="InterPro" id="IPR010031">
    <property type="entry name" value="FAD_lactone_oxidase-like"/>
</dbReference>